<gene>
    <name evidence="5" type="primary">NUP192</name>
    <name evidence="5" type="ORF">LSUB1_G003340</name>
</gene>
<evidence type="ECO:0000256" key="2">
    <source>
        <dbReference type="ARBA" id="ARBA00005892"/>
    </source>
</evidence>
<accession>A0A8H8UGT9</accession>
<dbReference type="GO" id="GO:0006999">
    <property type="term" value="P:nuclear pore organization"/>
    <property type="evidence" value="ECO:0007669"/>
    <property type="project" value="TreeGrafter"/>
</dbReference>
<dbReference type="GO" id="GO:0044611">
    <property type="term" value="C:nuclear pore inner ring"/>
    <property type="evidence" value="ECO:0007669"/>
    <property type="project" value="TreeGrafter"/>
</dbReference>
<sequence length="1654" mass="184729">MAAPNSLESFQALYADLVDLSDAKLSDLNRLLLQIESNIPAFTNLLDKRTRNEESRKNLATGTLNLQICDIVAGLIRAVVGKLDVDGEQYAINEEFQAASLRLADDLNIDELDAARLFLDSQNDTSGQPAHTAAIIRFHQRRKSLLDCLRTISEISADIEQEDNVRALLQEFVRRIVSPPGSTSRYAQKCVSSMGDIKIWLQNLADKVNGASVLGQSQQPDFLETIQFQQTSLVIQHESLGLIVLWLVKLNHSEMADFDLVLDTLKKTDRYDNLLLHYFPVLGAYISRFGGTEGGGTMTEAKNLNDRLFAQNQNPWALSYVQAAFRAWWLAEYSGWYVDINDGSIPENQIEDETTQRSKQFTEALKDGAFDFLLSISADAKPIDWHDPARQGLRQWLQRKTPVMLNGSFQFSKMFQEALMEQLEAFIEAFITNLPDVLRKLRTDEDEQRQLNQEHDHDLDLERFLVIISFSFEKRPKAALEGFWDVRDGALIGFVHWASRRASTPLVTAFCEMLQSISEDEECATAAHEFLLDDGPQSSGKMRRTHSLSWNQIFKELTFFSSKIRNRPALPQPQTYRAGKPPSDFAEAEPESSMMLESYLRLITRLCTESAAVRTFLSQHSSFHMTELLFQLASSAIGPRLRACAFTTLRSFLSHKTRNVGQFLWTTLDIWVSGGYAPGSSAPKATSSGGATSSASAAGAILKGLTSGFEEPTAFVQLLHALVSPYEDDCGLYDSLPFPEQLGISSRMPGIDPYIDYALGEIFGSRVSELNDIVQQRLLRLSCLDFITTCLDTFNENLVIFASQSNVAVDTAISTSNLENYVLLHPFSRVMEWMFNDKVVSALFAAIHQEVRDVYSAEPDSPLVLSLLRSIHVVTKVLDLQPTYLDIIKPLIKSHSTYRRSPVPNAAFTAFEDGILSHLNIIPDLGRYCGTGHPELVIASLKLLEKVSASPRLTSGPTSGLSRGVDRNKALAALDDDAEEISKILLREMEVNIDINRGPTARNILSSSGSLTSSSLVFGRLRCGDHMVNVDGDGLFSRGISLFHTILESITNWPLSDDSGMCTWLVSLNYRAIQVIKELWSSPISSNVVMAEMRSNDAFFMMFPQETMIQSGMLWDGLEIGDPAFELSPSVSCLSDFMCRRSIVLQYLSSEMRQVMISHSPSLKQRIYETLMGSTRIEDGQMYSHASIFEFFDFMEPNFGTLERPSDLSYFQDIDLHSCLDIPDDPDSTSNIDRIEELLILRRAELANSERVESPQDLLIVNQQAEMLLKFFAMDNQIKSIRAARLKVLRAWVQLMLLLVGGGDFEKTSKTSIMLRTLQTIMPRLESDLQNVPEATELAKLAKVVIFSLDFDPESFKKGDMGDLVNDRLFHLFHVSLKAINSLGSKTSLKEVFYNISYRYLTGMSDITSHPGIHRRHSIQTIKSAGERLIDVVCDDAYASEPTCRIAALLLLGALVNMGKHENSKYIIESLTRLNFITILVASIQHIATDLRDTEIEHVDLQLAYCNAKLALLLQIAQTRFGAATVLNAGLFHAIKESGLFVVDPDLGVDIEGPDVVSKHYSLLAAIMRVICAALLSRGAQNEQSLEQGRRFLTENRLPILAVLKKSAGLVAGVVVSEQIEDLAESFILLVTFTGFLEFEEKVVPKKSSLTAFT</sequence>
<proteinExistence type="inferred from homology"/>
<evidence type="ECO:0000313" key="6">
    <source>
        <dbReference type="Proteomes" id="UP000462212"/>
    </source>
</evidence>
<dbReference type="OrthoDB" id="2019644at2759"/>
<dbReference type="PANTHER" id="PTHR31344:SF0">
    <property type="entry name" value="NUCLEAR PORE COMPLEX PROTEIN NUP205"/>
    <property type="match status" value="1"/>
</dbReference>
<comment type="subcellular location">
    <subcellularLocation>
        <location evidence="1">Nucleus</location>
    </subcellularLocation>
</comment>
<evidence type="ECO:0000256" key="4">
    <source>
        <dbReference type="ARBA" id="ARBA00023242"/>
    </source>
</evidence>
<dbReference type="Pfam" id="PF11894">
    <property type="entry name" value="Nup192"/>
    <property type="match status" value="1"/>
</dbReference>
<name>A0A8H8UGT9_9HELO</name>
<keyword evidence="6" id="KW-1185">Reference proteome</keyword>
<dbReference type="PANTHER" id="PTHR31344">
    <property type="entry name" value="NUCLEAR PORE COMPLEX PROTEIN NUP205"/>
    <property type="match status" value="1"/>
</dbReference>
<dbReference type="InterPro" id="IPR021827">
    <property type="entry name" value="Nup186/Nup192/Nup205"/>
</dbReference>
<comment type="similarity">
    <text evidence="2">Belongs to the NUP186/NUP192/NUP205 family.</text>
</comment>
<keyword evidence="3" id="KW-0813">Transport</keyword>
<evidence type="ECO:0000256" key="1">
    <source>
        <dbReference type="ARBA" id="ARBA00004123"/>
    </source>
</evidence>
<organism evidence="5 6">
    <name type="scientific">Lachnellula subtilissima</name>
    <dbReference type="NCBI Taxonomy" id="602034"/>
    <lineage>
        <taxon>Eukaryota</taxon>
        <taxon>Fungi</taxon>
        <taxon>Dikarya</taxon>
        <taxon>Ascomycota</taxon>
        <taxon>Pezizomycotina</taxon>
        <taxon>Leotiomycetes</taxon>
        <taxon>Helotiales</taxon>
        <taxon>Lachnaceae</taxon>
        <taxon>Lachnellula</taxon>
    </lineage>
</organism>
<comment type="caution">
    <text evidence="5">The sequence shown here is derived from an EMBL/GenBank/DDBJ whole genome shotgun (WGS) entry which is preliminary data.</text>
</comment>
<reference evidence="5 6" key="1">
    <citation type="submission" date="2018-05" db="EMBL/GenBank/DDBJ databases">
        <title>Genome sequencing and assembly of the regulated plant pathogen Lachnellula willkommii and related sister species for the development of diagnostic species identification markers.</title>
        <authorList>
            <person name="Giroux E."/>
            <person name="Bilodeau G."/>
        </authorList>
    </citation>
    <scope>NUCLEOTIDE SEQUENCE [LARGE SCALE GENOMIC DNA]</scope>
    <source>
        <strain evidence="5 6">CBS 197.66</strain>
    </source>
</reference>
<evidence type="ECO:0000313" key="5">
    <source>
        <dbReference type="EMBL" id="TVY43380.1"/>
    </source>
</evidence>
<dbReference type="GO" id="GO:0017056">
    <property type="term" value="F:structural constituent of nuclear pore"/>
    <property type="evidence" value="ECO:0007669"/>
    <property type="project" value="TreeGrafter"/>
</dbReference>
<dbReference type="EMBL" id="QGMJ01000066">
    <property type="protein sequence ID" value="TVY43380.1"/>
    <property type="molecule type" value="Genomic_DNA"/>
</dbReference>
<keyword evidence="4" id="KW-0539">Nucleus</keyword>
<evidence type="ECO:0000256" key="3">
    <source>
        <dbReference type="ARBA" id="ARBA00022448"/>
    </source>
</evidence>
<dbReference type="Proteomes" id="UP000462212">
    <property type="component" value="Unassembled WGS sequence"/>
</dbReference>
<protein>
    <submittedName>
        <fullName evidence="5">Nucleoporin</fullName>
    </submittedName>
</protein>